<dbReference type="EMBL" id="FNQR01000003">
    <property type="protein sequence ID" value="SEA17648.1"/>
    <property type="molecule type" value="Genomic_DNA"/>
</dbReference>
<dbReference type="InterPro" id="IPR018961">
    <property type="entry name" value="DnaJ_homolog_subfam-C_membr-28"/>
</dbReference>
<dbReference type="PANTHER" id="PTHR39158">
    <property type="entry name" value="OS08G0560600 PROTEIN"/>
    <property type="match status" value="1"/>
</dbReference>
<dbReference type="STRING" id="571932.SAMN05421743_10397"/>
<protein>
    <recommendedName>
        <fullName evidence="2">DnaJ homologue subfamily C member 28 conserved domain-containing protein</fullName>
    </recommendedName>
</protein>
<feature type="region of interest" description="Disordered" evidence="1">
    <location>
        <begin position="17"/>
        <end position="37"/>
    </location>
</feature>
<accession>A0A1H3Z2G9</accession>
<proteinExistence type="predicted"/>
<organism evidence="3 4">
    <name type="scientific">Thalassobacillus cyri</name>
    <dbReference type="NCBI Taxonomy" id="571932"/>
    <lineage>
        <taxon>Bacteria</taxon>
        <taxon>Bacillati</taxon>
        <taxon>Bacillota</taxon>
        <taxon>Bacilli</taxon>
        <taxon>Bacillales</taxon>
        <taxon>Bacillaceae</taxon>
        <taxon>Thalassobacillus</taxon>
    </lineage>
</organism>
<dbReference type="Proteomes" id="UP000198584">
    <property type="component" value="Unassembled WGS sequence"/>
</dbReference>
<name>A0A1H3Z2G9_9BACI</name>
<dbReference type="InterPro" id="IPR052573">
    <property type="entry name" value="DnaJ_C_subfamily_28"/>
</dbReference>
<dbReference type="Pfam" id="PF09350">
    <property type="entry name" value="DJC28_CD"/>
    <property type="match status" value="1"/>
</dbReference>
<evidence type="ECO:0000313" key="3">
    <source>
        <dbReference type="EMBL" id="SEA17648.1"/>
    </source>
</evidence>
<dbReference type="RefSeq" id="WP_093042919.1">
    <property type="nucleotide sequence ID" value="NZ_FNQR01000003.1"/>
</dbReference>
<evidence type="ECO:0000256" key="1">
    <source>
        <dbReference type="SAM" id="MobiDB-lite"/>
    </source>
</evidence>
<dbReference type="OrthoDB" id="9798476at2"/>
<dbReference type="PANTHER" id="PTHR39158:SF1">
    <property type="entry name" value="DNAJ HOMOLOG SUBFAMILY C MEMBER 28"/>
    <property type="match status" value="1"/>
</dbReference>
<reference evidence="3 4" key="1">
    <citation type="submission" date="2016-10" db="EMBL/GenBank/DDBJ databases">
        <authorList>
            <person name="de Groot N.N."/>
        </authorList>
    </citation>
    <scope>NUCLEOTIDE SEQUENCE [LARGE SCALE GENOMIC DNA]</scope>
    <source>
        <strain evidence="3 4">CCM7597</strain>
    </source>
</reference>
<evidence type="ECO:0000259" key="2">
    <source>
        <dbReference type="Pfam" id="PF09350"/>
    </source>
</evidence>
<sequence>MDFTSIVEEKIKQSIRNGDFDNLPGKGKPLPKDDMGHMPADLRNSYKILKNANMIPEEMQLKKEIVSLEELIACCRNSEEKETYKKRLSEKQLRFQVMMEKRKLKSSGTFRRYGRQINKRMGF</sequence>
<evidence type="ECO:0000313" key="4">
    <source>
        <dbReference type="Proteomes" id="UP000198584"/>
    </source>
</evidence>
<keyword evidence="4" id="KW-1185">Reference proteome</keyword>
<gene>
    <name evidence="3" type="ORF">SAMN05421743_10397</name>
</gene>
<dbReference type="AlphaFoldDB" id="A0A1H3Z2G9"/>
<feature type="domain" description="DnaJ homologue subfamily C member 28 conserved" evidence="2">
    <location>
        <begin position="6"/>
        <end position="72"/>
    </location>
</feature>